<dbReference type="EMBL" id="JACBPP010000002">
    <property type="protein sequence ID" value="KAF8003747.1"/>
    <property type="molecule type" value="Genomic_DNA"/>
</dbReference>
<organism evidence="2 3">
    <name type="scientific">Metschnikowia pulcherrima</name>
    <dbReference type="NCBI Taxonomy" id="27326"/>
    <lineage>
        <taxon>Eukaryota</taxon>
        <taxon>Fungi</taxon>
        <taxon>Dikarya</taxon>
        <taxon>Ascomycota</taxon>
        <taxon>Saccharomycotina</taxon>
        <taxon>Pichiomycetes</taxon>
        <taxon>Metschnikowiaceae</taxon>
        <taxon>Metschnikowia</taxon>
    </lineage>
</organism>
<evidence type="ECO:0000313" key="2">
    <source>
        <dbReference type="EMBL" id="KAF8003747.1"/>
    </source>
</evidence>
<sequence length="64" mass="6996">MPVISIPEMPMDESLRGSSSSFHESSSSSSFDAHNNLIDTFLRGDARLPSFPASLKQSQKVALR</sequence>
<accession>A0A8H7LG76</accession>
<protein>
    <submittedName>
        <fullName evidence="2">Uncharacterized protein</fullName>
    </submittedName>
</protein>
<evidence type="ECO:0000256" key="1">
    <source>
        <dbReference type="SAM" id="MobiDB-lite"/>
    </source>
</evidence>
<keyword evidence="3" id="KW-1185">Reference proteome</keyword>
<reference evidence="2" key="1">
    <citation type="submission" date="2020-10" db="EMBL/GenBank/DDBJ databases">
        <title>The Whole-Genome Sequence of Metschnikowia persimmonesis, a Novel Endophytic Yeast Species Isolated from Medicinal Plant Diospyros kaki Thumb.</title>
        <authorList>
            <person name="Rahmat E."/>
            <person name="Kang Y."/>
        </authorList>
    </citation>
    <scope>NUCLEOTIDE SEQUENCE</scope>
    <source>
        <strain evidence="2">KIOM G15050</strain>
    </source>
</reference>
<feature type="compositionally biased region" description="Low complexity" evidence="1">
    <location>
        <begin position="16"/>
        <end position="30"/>
    </location>
</feature>
<feature type="region of interest" description="Disordered" evidence="1">
    <location>
        <begin position="1"/>
        <end position="31"/>
    </location>
</feature>
<evidence type="ECO:0000313" key="3">
    <source>
        <dbReference type="Proteomes" id="UP000649328"/>
    </source>
</evidence>
<dbReference type="Proteomes" id="UP000649328">
    <property type="component" value="Unassembled WGS sequence"/>
</dbReference>
<comment type="caution">
    <text evidence="2">The sequence shown here is derived from an EMBL/GenBank/DDBJ whole genome shotgun (WGS) entry which is preliminary data.</text>
</comment>
<name>A0A8H7LG76_9ASCO</name>
<gene>
    <name evidence="2" type="ORF">HF325_001195</name>
</gene>
<dbReference type="AlphaFoldDB" id="A0A8H7LG76"/>
<proteinExistence type="predicted"/>